<dbReference type="InterPro" id="IPR011109">
    <property type="entry name" value="DNA_bind_recombinase_dom"/>
</dbReference>
<dbReference type="PANTHER" id="PTHR30461:SF23">
    <property type="entry name" value="DNA RECOMBINASE-RELATED"/>
    <property type="match status" value="1"/>
</dbReference>
<organism evidence="3 4">
    <name type="scientific">Mycobacterium kansasii</name>
    <dbReference type="NCBI Taxonomy" id="1768"/>
    <lineage>
        <taxon>Bacteria</taxon>
        <taxon>Bacillati</taxon>
        <taxon>Actinomycetota</taxon>
        <taxon>Actinomycetes</taxon>
        <taxon>Mycobacteriales</taxon>
        <taxon>Mycobacteriaceae</taxon>
        <taxon>Mycobacterium</taxon>
    </lineage>
</organism>
<dbReference type="Gene3D" id="3.90.1750.20">
    <property type="entry name" value="Putative Large Serine Recombinase, Chain B, Domain 2"/>
    <property type="match status" value="1"/>
</dbReference>
<reference evidence="3 4" key="1">
    <citation type="submission" date="2017-02" db="EMBL/GenBank/DDBJ databases">
        <title>Complete genome sequences of Mycobacterium kansasii strains isolated from rhesus macaques.</title>
        <authorList>
            <person name="Panda A."/>
            <person name="Nagaraj S."/>
            <person name="Zhao X."/>
            <person name="Tettelin H."/>
            <person name="Detolla L.J."/>
        </authorList>
    </citation>
    <scope>NUCLEOTIDE SEQUENCE [LARGE SCALE GENOMIC DNA]</scope>
    <source>
        <strain evidence="3 4">11-3813</strain>
    </source>
</reference>
<dbReference type="AlphaFoldDB" id="A0A1V3XAE4"/>
<dbReference type="PANTHER" id="PTHR30461">
    <property type="entry name" value="DNA-INVERTASE FROM LAMBDOID PROPHAGE"/>
    <property type="match status" value="1"/>
</dbReference>
<dbReference type="InterPro" id="IPR050639">
    <property type="entry name" value="SSR_resolvase"/>
</dbReference>
<accession>A0A1V3XAE4</accession>
<gene>
    <name evidence="3" type="ORF">BZL30_3469</name>
</gene>
<comment type="caution">
    <text evidence="3">The sequence shown here is derived from an EMBL/GenBank/DDBJ whole genome shotgun (WGS) entry which is preliminary data.</text>
</comment>
<dbReference type="PROSITE" id="PS51737">
    <property type="entry name" value="RECOMBINASE_DNA_BIND"/>
    <property type="match status" value="1"/>
</dbReference>
<evidence type="ECO:0000313" key="4">
    <source>
        <dbReference type="Proteomes" id="UP000189229"/>
    </source>
</evidence>
<evidence type="ECO:0000259" key="2">
    <source>
        <dbReference type="PROSITE" id="PS51737"/>
    </source>
</evidence>
<dbReference type="CDD" id="cd00338">
    <property type="entry name" value="Ser_Recombinase"/>
    <property type="match status" value="1"/>
</dbReference>
<name>A0A1V3XAE4_MYCKA</name>
<dbReference type="GO" id="GO:0003677">
    <property type="term" value="F:DNA binding"/>
    <property type="evidence" value="ECO:0007669"/>
    <property type="project" value="InterPro"/>
</dbReference>
<feature type="domain" description="Resolvase/invertase-type recombinase catalytic" evidence="1">
    <location>
        <begin position="1"/>
        <end position="121"/>
    </location>
</feature>
<evidence type="ECO:0000259" key="1">
    <source>
        <dbReference type="PROSITE" id="PS51736"/>
    </source>
</evidence>
<sequence>MRLCKQRKWTPIEYVDNDVGASNGKRRPAYEKMLADITDGQIGAVVAWDLDRLHRRPIELERFMDLADTRKLALATVSGDVDLSTAQGRLTARLKGAVARHEIEHKSDRQRRAGRQAAEMGRPRWKHAFGYLAGPNGPEPDPATAPLVKQAYAAILAGASFGDICKEWDATGVRTINGKRWTQPQLSNFLRKPRNAGLRTYQADPHRATKDDVVGKGSWTPLVDEATFWAAQAVLDAPGRAPGRKSVRRHKLTGILLCGKCDHHLSGMWTTQKTSTGSPAIAYTCKRCRGNSIRATHIEPLLYTLVSGRLAMPDAINLLKAELHDQAEAEVIRLELETLYSELDNIGVERGQGLLTGQQAKIATDIINTKITALQDRQRDQERLRVFDGIPLGTPQVADAIAQLSADRFRAVLDVLAVIVVMPVGKGGKVFNPDRVQVNWR</sequence>
<dbReference type="EMBL" id="MVBM01000003">
    <property type="protein sequence ID" value="OOK76098.1"/>
    <property type="molecule type" value="Genomic_DNA"/>
</dbReference>
<evidence type="ECO:0000313" key="3">
    <source>
        <dbReference type="EMBL" id="OOK76098.1"/>
    </source>
</evidence>
<dbReference type="Pfam" id="PF07508">
    <property type="entry name" value="Recombinase"/>
    <property type="match status" value="1"/>
</dbReference>
<dbReference type="SMART" id="SM00857">
    <property type="entry name" value="Resolvase"/>
    <property type="match status" value="1"/>
</dbReference>
<dbReference type="Gene3D" id="3.40.50.1390">
    <property type="entry name" value="Resolvase, N-terminal catalytic domain"/>
    <property type="match status" value="1"/>
</dbReference>
<protein>
    <submittedName>
        <fullName evidence="3">Recombinase family protein</fullName>
    </submittedName>
</protein>
<dbReference type="InterPro" id="IPR038109">
    <property type="entry name" value="DNA_bind_recomb_sf"/>
</dbReference>
<dbReference type="Pfam" id="PF00239">
    <property type="entry name" value="Resolvase"/>
    <property type="match status" value="1"/>
</dbReference>
<dbReference type="InterPro" id="IPR036162">
    <property type="entry name" value="Resolvase-like_N_sf"/>
</dbReference>
<dbReference type="InterPro" id="IPR006119">
    <property type="entry name" value="Resolv_N"/>
</dbReference>
<dbReference type="GO" id="GO:0000150">
    <property type="term" value="F:DNA strand exchange activity"/>
    <property type="evidence" value="ECO:0007669"/>
    <property type="project" value="InterPro"/>
</dbReference>
<dbReference type="PROSITE" id="PS51736">
    <property type="entry name" value="RECOMBINASES_3"/>
    <property type="match status" value="1"/>
</dbReference>
<dbReference type="Proteomes" id="UP000189229">
    <property type="component" value="Unassembled WGS sequence"/>
</dbReference>
<feature type="domain" description="Recombinase" evidence="2">
    <location>
        <begin position="128"/>
        <end position="241"/>
    </location>
</feature>
<proteinExistence type="predicted"/>
<dbReference type="SUPFAM" id="SSF53041">
    <property type="entry name" value="Resolvase-like"/>
    <property type="match status" value="1"/>
</dbReference>